<evidence type="ECO:0000256" key="4">
    <source>
        <dbReference type="ARBA" id="ARBA00022989"/>
    </source>
</evidence>
<organism evidence="7 8">
    <name type="scientific">Streptococcus caprae</name>
    <dbReference type="NCBI Taxonomy" id="1640501"/>
    <lineage>
        <taxon>Bacteria</taxon>
        <taxon>Bacillati</taxon>
        <taxon>Bacillota</taxon>
        <taxon>Bacilli</taxon>
        <taxon>Lactobacillales</taxon>
        <taxon>Streptococcaceae</taxon>
        <taxon>Streptococcus</taxon>
    </lineage>
</organism>
<keyword evidence="4 6" id="KW-1133">Transmembrane helix</keyword>
<dbReference type="EMBL" id="JBHRZV010000051">
    <property type="protein sequence ID" value="MFC3928751.1"/>
    <property type="molecule type" value="Genomic_DNA"/>
</dbReference>
<sequence>MNTVIWVILVIAAFAGGFFAGAYTLRKQVEKDFGEHPRLTPDAIREMMSQSGQKPSEARIQQVYRNIIKQQKEAAAKAKKK</sequence>
<dbReference type="Pfam" id="PF03672">
    <property type="entry name" value="UPF0154"/>
    <property type="match status" value="1"/>
</dbReference>
<evidence type="ECO:0000256" key="3">
    <source>
        <dbReference type="ARBA" id="ARBA00022692"/>
    </source>
</evidence>
<comment type="caution">
    <text evidence="7">The sequence shown here is derived from an EMBL/GenBank/DDBJ whole genome shotgun (WGS) entry which is preliminary data.</text>
</comment>
<evidence type="ECO:0000256" key="2">
    <source>
        <dbReference type="ARBA" id="ARBA00006694"/>
    </source>
</evidence>
<keyword evidence="3 6" id="KW-0812">Transmembrane</keyword>
<dbReference type="InterPro" id="IPR005359">
    <property type="entry name" value="UPF0154"/>
</dbReference>
<protein>
    <submittedName>
        <fullName evidence="7">YneF family protein</fullName>
    </submittedName>
</protein>
<reference evidence="8" key="1">
    <citation type="journal article" date="2019" name="Int. J. Syst. Evol. Microbiol.">
        <title>The Global Catalogue of Microorganisms (GCM) 10K type strain sequencing project: providing services to taxonomists for standard genome sequencing and annotation.</title>
        <authorList>
            <consortium name="The Broad Institute Genomics Platform"/>
            <consortium name="The Broad Institute Genome Sequencing Center for Infectious Disease"/>
            <person name="Wu L."/>
            <person name="Ma J."/>
        </authorList>
    </citation>
    <scope>NUCLEOTIDE SEQUENCE [LARGE SCALE GENOMIC DNA]</scope>
    <source>
        <strain evidence="8">CCUG 67170</strain>
    </source>
</reference>
<evidence type="ECO:0000256" key="6">
    <source>
        <dbReference type="SAM" id="Phobius"/>
    </source>
</evidence>
<dbReference type="RefSeq" id="WP_380427597.1">
    <property type="nucleotide sequence ID" value="NZ_JBHRZV010000051.1"/>
</dbReference>
<proteinExistence type="inferred from homology"/>
<evidence type="ECO:0000313" key="7">
    <source>
        <dbReference type="EMBL" id="MFC3928751.1"/>
    </source>
</evidence>
<comment type="subcellular location">
    <subcellularLocation>
        <location evidence="1">Membrane</location>
        <topology evidence="1">Single-pass membrane protein</topology>
    </subcellularLocation>
</comment>
<accession>A0ABV8CXD6</accession>
<comment type="similarity">
    <text evidence="2">Belongs to the UPF0154 family.</text>
</comment>
<keyword evidence="8" id="KW-1185">Reference proteome</keyword>
<dbReference type="Proteomes" id="UP001595807">
    <property type="component" value="Unassembled WGS sequence"/>
</dbReference>
<gene>
    <name evidence="7" type="ORF">ACFORF_09295</name>
</gene>
<evidence type="ECO:0000256" key="1">
    <source>
        <dbReference type="ARBA" id="ARBA00004167"/>
    </source>
</evidence>
<evidence type="ECO:0000313" key="8">
    <source>
        <dbReference type="Proteomes" id="UP001595807"/>
    </source>
</evidence>
<name>A0ABV8CXD6_9STRE</name>
<evidence type="ECO:0000256" key="5">
    <source>
        <dbReference type="ARBA" id="ARBA00023136"/>
    </source>
</evidence>
<keyword evidence="5 6" id="KW-0472">Membrane</keyword>
<feature type="transmembrane region" description="Helical" evidence="6">
    <location>
        <begin position="6"/>
        <end position="25"/>
    </location>
</feature>